<dbReference type="AlphaFoldDB" id="A0A7C2P5Q9"/>
<dbReference type="EMBL" id="DSOK01000237">
    <property type="protein sequence ID" value="HEN15415.1"/>
    <property type="molecule type" value="Genomic_DNA"/>
</dbReference>
<sequence>MSTTTVTTDASSWHGPLEVQVTFETTLGLLAAFFIGFFAPVVFAIMTLVGIAQGRLPMIGAALALTLVTGWLALLVARMAAEASMGRLSERGEPTPSFDPQLPVIRLPFALAMAARLPLLNWFWRPWLAVWWMTHFCIAAAIGHLVAVNLIRRLDVATAVLAVPLAVVVHFSFLFAANLYLVLAGRALMPSPRLCVRIWKYRFLIDFIVALLMLLRGLK</sequence>
<comment type="caution">
    <text evidence="2">The sequence shown here is derived from an EMBL/GenBank/DDBJ whole genome shotgun (WGS) entry which is preliminary data.</text>
</comment>
<keyword evidence="1" id="KW-0472">Membrane</keyword>
<evidence type="ECO:0000313" key="2">
    <source>
        <dbReference type="EMBL" id="HEN15415.1"/>
    </source>
</evidence>
<feature type="transmembrane region" description="Helical" evidence="1">
    <location>
        <begin position="158"/>
        <end position="181"/>
    </location>
</feature>
<feature type="transmembrane region" description="Helical" evidence="1">
    <location>
        <begin position="58"/>
        <end position="81"/>
    </location>
</feature>
<gene>
    <name evidence="2" type="ORF">ENQ76_08115</name>
</gene>
<evidence type="ECO:0000256" key="1">
    <source>
        <dbReference type="SAM" id="Phobius"/>
    </source>
</evidence>
<proteinExistence type="predicted"/>
<feature type="transmembrane region" description="Helical" evidence="1">
    <location>
        <begin position="201"/>
        <end position="218"/>
    </location>
</feature>
<protein>
    <submittedName>
        <fullName evidence="2">Uncharacterized protein</fullName>
    </submittedName>
</protein>
<keyword evidence="1" id="KW-1133">Transmembrane helix</keyword>
<reference evidence="2" key="1">
    <citation type="journal article" date="2020" name="mSystems">
        <title>Genome- and Community-Level Interaction Insights into Carbon Utilization and Element Cycling Functions of Hydrothermarchaeota in Hydrothermal Sediment.</title>
        <authorList>
            <person name="Zhou Z."/>
            <person name="Liu Y."/>
            <person name="Xu W."/>
            <person name="Pan J."/>
            <person name="Luo Z.H."/>
            <person name="Li M."/>
        </authorList>
    </citation>
    <scope>NUCLEOTIDE SEQUENCE [LARGE SCALE GENOMIC DNA]</scope>
    <source>
        <strain evidence="2">SpSt-339</strain>
    </source>
</reference>
<name>A0A7C2P5Q9_9PLAN</name>
<accession>A0A7C2P5Q9</accession>
<feature type="transmembrane region" description="Helical" evidence="1">
    <location>
        <begin position="27"/>
        <end position="52"/>
    </location>
</feature>
<organism evidence="2">
    <name type="scientific">Schlesneria paludicola</name>
    <dbReference type="NCBI Taxonomy" id="360056"/>
    <lineage>
        <taxon>Bacteria</taxon>
        <taxon>Pseudomonadati</taxon>
        <taxon>Planctomycetota</taxon>
        <taxon>Planctomycetia</taxon>
        <taxon>Planctomycetales</taxon>
        <taxon>Planctomycetaceae</taxon>
        <taxon>Schlesneria</taxon>
    </lineage>
</organism>
<keyword evidence="1" id="KW-0812">Transmembrane</keyword>
<feature type="transmembrane region" description="Helical" evidence="1">
    <location>
        <begin position="130"/>
        <end position="151"/>
    </location>
</feature>